<dbReference type="EMBL" id="KN839854">
    <property type="protein sequence ID" value="KIJ62718.1"/>
    <property type="molecule type" value="Genomic_DNA"/>
</dbReference>
<protein>
    <submittedName>
        <fullName evidence="1">Uncharacterized protein</fullName>
    </submittedName>
</protein>
<gene>
    <name evidence="1" type="ORF">HYDPIDRAFT_114409</name>
</gene>
<dbReference type="AlphaFoldDB" id="A0A0C9W6V8"/>
<keyword evidence="2" id="KW-1185">Reference proteome</keyword>
<accession>A0A0C9W6V8</accession>
<sequence length="94" mass="10547">MGNVLYFLGILLSFIVNAAMWQLLGSQWMEIPEGFPQASEIIAGCRLVLHIRSAPAPTPHTTGIFSTAVEIPMERFPFEFNQVSEEFDGELSRF</sequence>
<dbReference type="HOGENOM" id="CLU_2483632_0_0_1"/>
<evidence type="ECO:0000313" key="1">
    <source>
        <dbReference type="EMBL" id="KIJ62718.1"/>
    </source>
</evidence>
<proteinExistence type="predicted"/>
<dbReference type="Proteomes" id="UP000053820">
    <property type="component" value="Unassembled WGS sequence"/>
</dbReference>
<dbReference type="OrthoDB" id="10454602at2759"/>
<reference evidence="1 2" key="1">
    <citation type="submission" date="2014-04" db="EMBL/GenBank/DDBJ databases">
        <title>Evolutionary Origins and Diversification of the Mycorrhizal Mutualists.</title>
        <authorList>
            <consortium name="DOE Joint Genome Institute"/>
            <consortium name="Mycorrhizal Genomics Consortium"/>
            <person name="Kohler A."/>
            <person name="Kuo A."/>
            <person name="Nagy L.G."/>
            <person name="Floudas D."/>
            <person name="Copeland A."/>
            <person name="Barry K.W."/>
            <person name="Cichocki N."/>
            <person name="Veneault-Fourrey C."/>
            <person name="LaButti K."/>
            <person name="Lindquist E.A."/>
            <person name="Lipzen A."/>
            <person name="Lundell T."/>
            <person name="Morin E."/>
            <person name="Murat C."/>
            <person name="Riley R."/>
            <person name="Ohm R."/>
            <person name="Sun H."/>
            <person name="Tunlid A."/>
            <person name="Henrissat B."/>
            <person name="Grigoriev I.V."/>
            <person name="Hibbett D.S."/>
            <person name="Martin F."/>
        </authorList>
    </citation>
    <scope>NUCLEOTIDE SEQUENCE [LARGE SCALE GENOMIC DNA]</scope>
    <source>
        <strain evidence="1 2">MD-312</strain>
    </source>
</reference>
<name>A0A0C9W6V8_9AGAM</name>
<evidence type="ECO:0000313" key="2">
    <source>
        <dbReference type="Proteomes" id="UP000053820"/>
    </source>
</evidence>
<organism evidence="1 2">
    <name type="scientific">Hydnomerulius pinastri MD-312</name>
    <dbReference type="NCBI Taxonomy" id="994086"/>
    <lineage>
        <taxon>Eukaryota</taxon>
        <taxon>Fungi</taxon>
        <taxon>Dikarya</taxon>
        <taxon>Basidiomycota</taxon>
        <taxon>Agaricomycotina</taxon>
        <taxon>Agaricomycetes</taxon>
        <taxon>Agaricomycetidae</taxon>
        <taxon>Boletales</taxon>
        <taxon>Boletales incertae sedis</taxon>
        <taxon>Leucogyrophana</taxon>
    </lineage>
</organism>